<dbReference type="AlphaFoldDB" id="A0AAC9KBN8"/>
<gene>
    <name evidence="2" type="ORF">GbCGDNIH9_8616</name>
</gene>
<name>A0AAC9KBN8_9PROT</name>
<proteinExistence type="predicted"/>
<evidence type="ECO:0000313" key="2">
    <source>
        <dbReference type="EMBL" id="APH54939.1"/>
    </source>
</evidence>
<accession>A0AAC9KBN8</accession>
<organism evidence="2 3">
    <name type="scientific">Granulibacter bethesdensis</name>
    <dbReference type="NCBI Taxonomy" id="364410"/>
    <lineage>
        <taxon>Bacteria</taxon>
        <taxon>Pseudomonadati</taxon>
        <taxon>Pseudomonadota</taxon>
        <taxon>Alphaproteobacteria</taxon>
        <taxon>Acetobacterales</taxon>
        <taxon>Acetobacteraceae</taxon>
        <taxon>Granulibacter</taxon>
    </lineage>
</organism>
<dbReference type="EMBL" id="CP018191">
    <property type="protein sequence ID" value="APH54939.1"/>
    <property type="molecule type" value="Genomic_DNA"/>
</dbReference>
<feature type="compositionally biased region" description="Polar residues" evidence="1">
    <location>
        <begin position="38"/>
        <end position="49"/>
    </location>
</feature>
<protein>
    <submittedName>
        <fullName evidence="2">Uncharacterized protein</fullName>
    </submittedName>
</protein>
<evidence type="ECO:0000313" key="3">
    <source>
        <dbReference type="Proteomes" id="UP000182373"/>
    </source>
</evidence>
<reference evidence="3" key="1">
    <citation type="submission" date="2016-11" db="EMBL/GenBank/DDBJ databases">
        <title>Comparative genomic and phenotypic analysis of Granulibacter bethesdensis clinical isolates from patients with chronic granulomatous disease.</title>
        <authorList>
            <person name="Zarember K.A."/>
            <person name="Porcella S.F."/>
            <person name="Chu J."/>
            <person name="Ding L."/>
            <person name="Dahlstrom E."/>
            <person name="Barbian K."/>
            <person name="Martens C."/>
            <person name="Sykora L."/>
            <person name="Kramer S."/>
            <person name="Pettinato A.M."/>
            <person name="Hong H."/>
            <person name="Wald G."/>
            <person name="Berg L.J."/>
            <person name="Rogge L.S."/>
            <person name="Greenberg D.E."/>
            <person name="Falcone E.L."/>
            <person name="Neves J.F."/>
            <person name="Simoes M.J."/>
            <person name="Casal M."/>
            <person name="Rodriguez-Lopez F.C."/>
            <person name="Zelazny A."/>
            <person name="Gallin J.I."/>
            <person name="Holland S.M."/>
        </authorList>
    </citation>
    <scope>NUCLEOTIDE SEQUENCE [LARGE SCALE GENOMIC DNA]</scope>
    <source>
        <strain evidence="3">NIH9.1</strain>
    </source>
</reference>
<evidence type="ECO:0000256" key="1">
    <source>
        <dbReference type="SAM" id="MobiDB-lite"/>
    </source>
</evidence>
<feature type="region of interest" description="Disordered" evidence="1">
    <location>
        <begin position="1"/>
        <end position="49"/>
    </location>
</feature>
<sequence length="49" mass="5345">MEAGGTIMEPITKEYLPDASALSPMRHNHRQGEPGNMTGKQDGQTARFS</sequence>
<dbReference type="Proteomes" id="UP000182373">
    <property type="component" value="Chromosome"/>
</dbReference>